<gene>
    <name evidence="1" type="ORF">GCM10011529_18750</name>
</gene>
<evidence type="ECO:0000313" key="2">
    <source>
        <dbReference type="Proteomes" id="UP000635071"/>
    </source>
</evidence>
<reference evidence="1" key="2">
    <citation type="submission" date="2020-09" db="EMBL/GenBank/DDBJ databases">
        <authorList>
            <person name="Sun Q."/>
            <person name="Zhou Y."/>
        </authorList>
    </citation>
    <scope>NUCLEOTIDE SEQUENCE</scope>
    <source>
        <strain evidence="1">CGMCC 1.15519</strain>
    </source>
</reference>
<dbReference type="AlphaFoldDB" id="A0A916ZTM7"/>
<dbReference type="EMBL" id="BMJM01000005">
    <property type="protein sequence ID" value="GGE12616.1"/>
    <property type="molecule type" value="Genomic_DNA"/>
</dbReference>
<dbReference type="InterPro" id="IPR009003">
    <property type="entry name" value="Peptidase_S1_PA"/>
</dbReference>
<sequence length="294" mass="31767">MFRNACAIAREFTRPVILCRKTVSGVCSSSIGSFIVLNNEGWILTAGHIIDQLDKLVAEEKATRDHPTRLAAIKSDSTLSKKDKYDLIKALGKIMPDATERAAANWHFPGAVLTQAKRHGVVDIAVGKLEPFDPSWVTTYPVIKDPQKDFEPGASLCKYGYPFHTVVPSFDDAAGSFTVEGDPLPLFPMEGIFTRGVNYVVPGGPPSPYPLIYLETSSPGLRGQSGGPTFDVHGAIWAIQSQTHHLHLGFNPPIPGGKNGETEHQFLNVGWGVHSTTILGVLAELGVTHTVSAF</sequence>
<protein>
    <recommendedName>
        <fullName evidence="3">Serine protease</fullName>
    </recommendedName>
</protein>
<keyword evidence="2" id="KW-1185">Reference proteome</keyword>
<reference evidence="1" key="1">
    <citation type="journal article" date="2014" name="Int. J. Syst. Evol. Microbiol.">
        <title>Complete genome sequence of Corynebacterium casei LMG S-19264T (=DSM 44701T), isolated from a smear-ripened cheese.</title>
        <authorList>
            <consortium name="US DOE Joint Genome Institute (JGI-PGF)"/>
            <person name="Walter F."/>
            <person name="Albersmeier A."/>
            <person name="Kalinowski J."/>
            <person name="Ruckert C."/>
        </authorList>
    </citation>
    <scope>NUCLEOTIDE SEQUENCE</scope>
    <source>
        <strain evidence="1">CGMCC 1.15519</strain>
    </source>
</reference>
<dbReference type="Proteomes" id="UP000635071">
    <property type="component" value="Unassembled WGS sequence"/>
</dbReference>
<dbReference type="SUPFAM" id="SSF50494">
    <property type="entry name" value="Trypsin-like serine proteases"/>
    <property type="match status" value="1"/>
</dbReference>
<name>A0A916ZTM7_9SPHN</name>
<evidence type="ECO:0008006" key="3">
    <source>
        <dbReference type="Google" id="ProtNLM"/>
    </source>
</evidence>
<organism evidence="1 2">
    <name type="scientific">Sandarakinorhabdus glacialis</name>
    <dbReference type="NCBI Taxonomy" id="1614636"/>
    <lineage>
        <taxon>Bacteria</taxon>
        <taxon>Pseudomonadati</taxon>
        <taxon>Pseudomonadota</taxon>
        <taxon>Alphaproteobacteria</taxon>
        <taxon>Sphingomonadales</taxon>
        <taxon>Sphingosinicellaceae</taxon>
        <taxon>Sandarakinorhabdus</taxon>
    </lineage>
</organism>
<dbReference type="RefSeq" id="WP_188762676.1">
    <property type="nucleotide sequence ID" value="NZ_BMJM01000005.1"/>
</dbReference>
<accession>A0A916ZTM7</accession>
<evidence type="ECO:0000313" key="1">
    <source>
        <dbReference type="EMBL" id="GGE12616.1"/>
    </source>
</evidence>
<comment type="caution">
    <text evidence="1">The sequence shown here is derived from an EMBL/GenBank/DDBJ whole genome shotgun (WGS) entry which is preliminary data.</text>
</comment>
<proteinExistence type="predicted"/>